<reference evidence="1 2" key="1">
    <citation type="submission" date="2018-11" db="EMBL/GenBank/DDBJ databases">
        <title>Aerococcus sp. SJQ22, whole genome shotgun sequence.</title>
        <authorList>
            <person name="Sun L."/>
            <person name="Gao X."/>
            <person name="Chen W."/>
            <person name="Huang K."/>
        </authorList>
    </citation>
    <scope>NUCLEOTIDE SEQUENCE [LARGE SCALE GENOMIC DNA]</scope>
    <source>
        <strain evidence="1 2">SJQ22</strain>
    </source>
</reference>
<dbReference type="EMBL" id="RKMG01000003">
    <property type="protein sequence ID" value="RPA63612.1"/>
    <property type="molecule type" value="Genomic_DNA"/>
</dbReference>
<sequence length="74" mass="8594">MILKMLRKNQLQIMKSQKLLCEPFFLIFETTAPPSSQIAFIYIGIYTILLIKDFKYEKTPAGCATGVYPYYSFN</sequence>
<dbReference type="Proteomes" id="UP000273977">
    <property type="component" value="Unassembled WGS sequence"/>
</dbReference>
<protein>
    <submittedName>
        <fullName evidence="1">Uncharacterized protein</fullName>
    </submittedName>
</protein>
<keyword evidence="2" id="KW-1185">Reference proteome</keyword>
<evidence type="ECO:0000313" key="1">
    <source>
        <dbReference type="EMBL" id="RPA63612.1"/>
    </source>
</evidence>
<organism evidence="1 2">
    <name type="scientific">Aerococcus agrisoli</name>
    <dbReference type="NCBI Taxonomy" id="2487350"/>
    <lineage>
        <taxon>Bacteria</taxon>
        <taxon>Bacillati</taxon>
        <taxon>Bacillota</taxon>
        <taxon>Bacilli</taxon>
        <taxon>Lactobacillales</taxon>
        <taxon>Aerococcaceae</taxon>
        <taxon>Aerococcus</taxon>
    </lineage>
</organism>
<accession>A0A3N4GL90</accession>
<gene>
    <name evidence="1" type="ORF">EF384_01450</name>
</gene>
<dbReference type="AlphaFoldDB" id="A0A3N4GL90"/>
<comment type="caution">
    <text evidence="1">The sequence shown here is derived from an EMBL/GenBank/DDBJ whole genome shotgun (WGS) entry which is preliminary data.</text>
</comment>
<name>A0A3N4GL90_9LACT</name>
<evidence type="ECO:0000313" key="2">
    <source>
        <dbReference type="Proteomes" id="UP000273977"/>
    </source>
</evidence>
<proteinExistence type="predicted"/>